<evidence type="ECO:0000313" key="11">
    <source>
        <dbReference type="RefSeq" id="XP_013776035.1"/>
    </source>
</evidence>
<keyword evidence="2" id="KW-0805">Transcription regulation</keyword>
<keyword evidence="5" id="KW-0539">Nucleus</keyword>
<dbReference type="Pfam" id="PF00010">
    <property type="entry name" value="HLH"/>
    <property type="match status" value="1"/>
</dbReference>
<dbReference type="FunFam" id="4.10.280.10:FF:000079">
    <property type="entry name" value="CLUMA_CG001539, isoform A"/>
    <property type="match status" value="1"/>
</dbReference>
<dbReference type="GO" id="GO:0003677">
    <property type="term" value="F:DNA binding"/>
    <property type="evidence" value="ECO:0007669"/>
    <property type="project" value="UniProtKB-KW"/>
</dbReference>
<dbReference type="Proteomes" id="UP000694941">
    <property type="component" value="Unplaced"/>
</dbReference>
<accession>A0A1B0YZ17</accession>
<dbReference type="CDD" id="cd11440">
    <property type="entry name" value="bHLH-O_Cwo_like"/>
    <property type="match status" value="1"/>
</dbReference>
<evidence type="ECO:0000256" key="5">
    <source>
        <dbReference type="ARBA" id="ARBA00023242"/>
    </source>
</evidence>
<keyword evidence="4" id="KW-0804">Transcription</keyword>
<comment type="subcellular location">
    <subcellularLocation>
        <location evidence="1">Nucleus</location>
    </subcellularLocation>
</comment>
<dbReference type="InterPro" id="IPR036638">
    <property type="entry name" value="HLH_DNA-bd_sf"/>
</dbReference>
<dbReference type="GO" id="GO:0006355">
    <property type="term" value="P:regulation of DNA-templated transcription"/>
    <property type="evidence" value="ECO:0007669"/>
    <property type="project" value="InterPro"/>
</dbReference>
<dbReference type="Pfam" id="PF07527">
    <property type="entry name" value="Hairy_orange"/>
    <property type="match status" value="1"/>
</dbReference>
<organism evidence="9">
    <name type="scientific">Limulus polyphemus</name>
    <name type="common">Atlantic horseshoe crab</name>
    <dbReference type="NCBI Taxonomy" id="6850"/>
    <lineage>
        <taxon>Eukaryota</taxon>
        <taxon>Metazoa</taxon>
        <taxon>Ecdysozoa</taxon>
        <taxon>Arthropoda</taxon>
        <taxon>Chelicerata</taxon>
        <taxon>Merostomata</taxon>
        <taxon>Xiphosura</taxon>
        <taxon>Limulidae</taxon>
        <taxon>Limulus</taxon>
    </lineage>
</organism>
<evidence type="ECO:0000256" key="6">
    <source>
        <dbReference type="SAM" id="MobiDB-lite"/>
    </source>
</evidence>
<dbReference type="EMBL" id="KX014734">
    <property type="protein sequence ID" value="ANO53983.1"/>
    <property type="molecule type" value="mRNA"/>
</dbReference>
<name>A0A1B0YZ17_LIMPO</name>
<dbReference type="SUPFAM" id="SSF47459">
    <property type="entry name" value="HLH, helix-loop-helix DNA-binding domain"/>
    <property type="match status" value="1"/>
</dbReference>
<keyword evidence="10" id="KW-1185">Reference proteome</keyword>
<evidence type="ECO:0000256" key="4">
    <source>
        <dbReference type="ARBA" id="ARBA00023163"/>
    </source>
</evidence>
<dbReference type="PANTHER" id="PTHR10985">
    <property type="entry name" value="BASIC HELIX-LOOP-HELIX TRANSCRIPTION FACTOR, HES-RELATED"/>
    <property type="match status" value="1"/>
</dbReference>
<evidence type="ECO:0000259" key="7">
    <source>
        <dbReference type="PROSITE" id="PS50888"/>
    </source>
</evidence>
<reference evidence="9" key="1">
    <citation type="journal article" date="2016" name="Comp. Biochem. Physiol. Part D Genomics Proteomics">
        <title>Identification of putative circadian clock genes in the American horseshoe crab, Limulus polyphemus.</title>
        <authorList>
            <person name="Chesmore K.N."/>
            <person name="Watson W.H. III"/>
            <person name="Chabot C.C."/>
        </authorList>
    </citation>
    <scope>NUCLEOTIDE SEQUENCE</scope>
</reference>
<dbReference type="GeneID" id="106460839"/>
<feature type="domain" description="Orange" evidence="8">
    <location>
        <begin position="81"/>
        <end position="116"/>
    </location>
</feature>
<evidence type="ECO:0000256" key="2">
    <source>
        <dbReference type="ARBA" id="ARBA00023015"/>
    </source>
</evidence>
<dbReference type="GO" id="GO:0046983">
    <property type="term" value="F:protein dimerization activity"/>
    <property type="evidence" value="ECO:0007669"/>
    <property type="project" value="InterPro"/>
</dbReference>
<feature type="compositionally biased region" description="Low complexity" evidence="6">
    <location>
        <begin position="176"/>
        <end position="186"/>
    </location>
</feature>
<protein>
    <submittedName>
        <fullName evidence="9 11">CWO</fullName>
    </submittedName>
</protein>
<dbReference type="Gene3D" id="4.10.280.10">
    <property type="entry name" value="Helix-loop-helix DNA-binding domain"/>
    <property type="match status" value="1"/>
</dbReference>
<evidence type="ECO:0000256" key="3">
    <source>
        <dbReference type="ARBA" id="ARBA00023125"/>
    </source>
</evidence>
<proteinExistence type="evidence at transcript level"/>
<evidence type="ECO:0000259" key="8">
    <source>
        <dbReference type="PROSITE" id="PS51054"/>
    </source>
</evidence>
<dbReference type="SUPFAM" id="SSF158457">
    <property type="entry name" value="Orange domain-like"/>
    <property type="match status" value="1"/>
</dbReference>
<reference evidence="11" key="2">
    <citation type="submission" date="2025-05" db="UniProtKB">
        <authorList>
            <consortium name="RefSeq"/>
        </authorList>
    </citation>
    <scope>IDENTIFICATION</scope>
    <source>
        <tissue evidence="11">Muscle</tissue>
    </source>
</reference>
<dbReference type="GO" id="GO:0005634">
    <property type="term" value="C:nucleus"/>
    <property type="evidence" value="ECO:0007669"/>
    <property type="project" value="UniProtKB-SubCell"/>
</dbReference>
<dbReference type="RefSeq" id="XP_013776035.1">
    <property type="nucleotide sequence ID" value="XM_013920581.2"/>
</dbReference>
<dbReference type="InterPro" id="IPR003650">
    <property type="entry name" value="Orange_dom"/>
</dbReference>
<dbReference type="AlphaFoldDB" id="A0A1B0YZ17"/>
<evidence type="ECO:0000313" key="10">
    <source>
        <dbReference type="Proteomes" id="UP000694941"/>
    </source>
</evidence>
<keyword evidence="3" id="KW-0238">DNA-binding</keyword>
<dbReference type="PROSITE" id="PS51054">
    <property type="entry name" value="ORANGE"/>
    <property type="match status" value="1"/>
</dbReference>
<dbReference type="Gene3D" id="6.10.250.980">
    <property type="match status" value="1"/>
</dbReference>
<feature type="domain" description="BHLH" evidence="7">
    <location>
        <begin position="1"/>
        <end position="56"/>
    </location>
</feature>
<dbReference type="SMART" id="SM00353">
    <property type="entry name" value="HLH"/>
    <property type="match status" value="1"/>
</dbReference>
<dbReference type="OrthoDB" id="6371181at2759"/>
<feature type="region of interest" description="Disordered" evidence="6">
    <location>
        <begin position="172"/>
        <end position="192"/>
    </location>
</feature>
<sequence length="536" mass="59514">MDPMSHRIIEKRRRDRMNNCLADLSRLIPSAYLKKGRGRIEKTEIIEMAIRHLKHLQAHTCKDPDTCEVAKTSEQDRWRQYRLGFQECMSEVLHFMAKMEGLYAGDGFCVRLISYLQQHYCKVVGEMCQQSTELAPSLLSHEDSDTFPMEIEFLNSQTMELLPTIKVSSHQDLVEQESQAQNQSQSKTINDTPIEMTITSSTGLHIVNNSPSTSQGHNSVETVPISRVSDVSQLREMLQNPGLPIQQLPRSSTNFNLSISTAPSKTDNTFVNDSIATSTAGHLLPVLMHSNSLGLHRGGEEVYKFKKNIKERFAADLQQHGPSSLRASEDKVISYQEFLRHPSMVDTPSRYSPVSITNSCSSGQQSSPVSCAEENSVKIPEINTSENVPSSVRGWDNNTDSSNSCGFNLSPPSVVRYNGINNSSGYSIGNEMSYTAKTKCSNPSGPSSYTSEEDIVLCSSPQLPLIVPSIPIFALHPKGSFYIPLTMDLALLSPLITSLDENIPVLHPVSISVNFTFGQQLKIKEREDSSMGKNPH</sequence>
<dbReference type="KEGG" id="lpol:106460839"/>
<dbReference type="InterPro" id="IPR050370">
    <property type="entry name" value="HES_HEY"/>
</dbReference>
<dbReference type="InterPro" id="IPR011598">
    <property type="entry name" value="bHLH_dom"/>
</dbReference>
<dbReference type="PROSITE" id="PS50888">
    <property type="entry name" value="BHLH"/>
    <property type="match status" value="1"/>
</dbReference>
<evidence type="ECO:0000256" key="1">
    <source>
        <dbReference type="ARBA" id="ARBA00004123"/>
    </source>
</evidence>
<gene>
    <name evidence="11" type="primary">LOC106460839</name>
</gene>
<evidence type="ECO:0000313" key="9">
    <source>
        <dbReference type="EMBL" id="ANO53983.1"/>
    </source>
</evidence>